<evidence type="ECO:0000313" key="2">
    <source>
        <dbReference type="EMBL" id="KAH3770143.1"/>
    </source>
</evidence>
<accession>A0A9D4DZP2</accession>
<evidence type="ECO:0000313" key="3">
    <source>
        <dbReference type="Proteomes" id="UP000828390"/>
    </source>
</evidence>
<keyword evidence="3" id="KW-1185">Reference proteome</keyword>
<name>A0A9D4DZP2_DREPO</name>
<reference evidence="2" key="2">
    <citation type="submission" date="2020-11" db="EMBL/GenBank/DDBJ databases">
        <authorList>
            <person name="McCartney M.A."/>
            <person name="Auch B."/>
            <person name="Kono T."/>
            <person name="Mallez S."/>
            <person name="Becker A."/>
            <person name="Gohl D.M."/>
            <person name="Silverstein K.A.T."/>
            <person name="Koren S."/>
            <person name="Bechman K.B."/>
            <person name="Herman A."/>
            <person name="Abrahante J.E."/>
            <person name="Garbe J."/>
        </authorList>
    </citation>
    <scope>NUCLEOTIDE SEQUENCE</scope>
    <source>
        <strain evidence="2">Duluth1</strain>
        <tissue evidence="2">Whole animal</tissue>
    </source>
</reference>
<comment type="caution">
    <text evidence="2">The sequence shown here is derived from an EMBL/GenBank/DDBJ whole genome shotgun (WGS) entry which is preliminary data.</text>
</comment>
<dbReference type="Proteomes" id="UP000828390">
    <property type="component" value="Unassembled WGS sequence"/>
</dbReference>
<organism evidence="2 3">
    <name type="scientific">Dreissena polymorpha</name>
    <name type="common">Zebra mussel</name>
    <name type="synonym">Mytilus polymorpha</name>
    <dbReference type="NCBI Taxonomy" id="45954"/>
    <lineage>
        <taxon>Eukaryota</taxon>
        <taxon>Metazoa</taxon>
        <taxon>Spiralia</taxon>
        <taxon>Lophotrochozoa</taxon>
        <taxon>Mollusca</taxon>
        <taxon>Bivalvia</taxon>
        <taxon>Autobranchia</taxon>
        <taxon>Heteroconchia</taxon>
        <taxon>Euheterodonta</taxon>
        <taxon>Imparidentia</taxon>
        <taxon>Neoheterodontei</taxon>
        <taxon>Myida</taxon>
        <taxon>Dreissenoidea</taxon>
        <taxon>Dreissenidae</taxon>
        <taxon>Dreissena</taxon>
    </lineage>
</organism>
<gene>
    <name evidence="2" type="ORF">DPMN_171426</name>
</gene>
<protein>
    <submittedName>
        <fullName evidence="2">Uncharacterized protein</fullName>
    </submittedName>
</protein>
<dbReference type="AlphaFoldDB" id="A0A9D4DZP2"/>
<feature type="region of interest" description="Disordered" evidence="1">
    <location>
        <begin position="1"/>
        <end position="50"/>
    </location>
</feature>
<proteinExistence type="predicted"/>
<reference evidence="2" key="1">
    <citation type="journal article" date="2019" name="bioRxiv">
        <title>The Genome of the Zebra Mussel, Dreissena polymorpha: A Resource for Invasive Species Research.</title>
        <authorList>
            <person name="McCartney M.A."/>
            <person name="Auch B."/>
            <person name="Kono T."/>
            <person name="Mallez S."/>
            <person name="Zhang Y."/>
            <person name="Obille A."/>
            <person name="Becker A."/>
            <person name="Abrahante J.E."/>
            <person name="Garbe J."/>
            <person name="Badalamenti J.P."/>
            <person name="Herman A."/>
            <person name="Mangelson H."/>
            <person name="Liachko I."/>
            <person name="Sullivan S."/>
            <person name="Sone E.D."/>
            <person name="Koren S."/>
            <person name="Silverstein K.A.T."/>
            <person name="Beckman K.B."/>
            <person name="Gohl D.M."/>
        </authorList>
    </citation>
    <scope>NUCLEOTIDE SEQUENCE</scope>
    <source>
        <strain evidence="2">Duluth1</strain>
        <tissue evidence="2">Whole animal</tissue>
    </source>
</reference>
<evidence type="ECO:0000256" key="1">
    <source>
        <dbReference type="SAM" id="MobiDB-lite"/>
    </source>
</evidence>
<dbReference type="EMBL" id="JAIWYP010000009">
    <property type="protein sequence ID" value="KAH3770143.1"/>
    <property type="molecule type" value="Genomic_DNA"/>
</dbReference>
<sequence>MPRPSSCTYRRLPDGARRSPRPSGHRQETPIQYVTVAIPSGRRQETRTRF</sequence>